<accession>A0A512MFQ3</accession>
<organism evidence="1 2">
    <name type="scientific">Brevifollis gellanilyticus</name>
    <dbReference type="NCBI Taxonomy" id="748831"/>
    <lineage>
        <taxon>Bacteria</taxon>
        <taxon>Pseudomonadati</taxon>
        <taxon>Verrucomicrobiota</taxon>
        <taxon>Verrucomicrobiia</taxon>
        <taxon>Verrucomicrobiales</taxon>
        <taxon>Verrucomicrobiaceae</taxon>
    </lineage>
</organism>
<dbReference type="Proteomes" id="UP000321577">
    <property type="component" value="Unassembled WGS sequence"/>
</dbReference>
<sequence length="242" mass="27046">MSLPESFTTCLGDPQITPETGRLADVPKALLKHLRPLGHELTLWQAAAQRWRTRLEKARFEPTLLTFLQHWQPKVTPDEVTPDVFNVILRGNDESGWKVIASSLKWVNDPAWSALLNLPALSHYWITDIRGSHLDHLRQIVSRAWFMDPSPLPPGSVIAGLDIPGWPNLLRLKGRGRQWVIHGTETRLEDAVSDGQWQNAIAAAVATGSTLLVEQPQGPTTLLARYKKGEDGIQLDGVWQAE</sequence>
<dbReference type="OrthoDB" id="186400at2"/>
<dbReference type="EMBL" id="BKAG01000053">
    <property type="protein sequence ID" value="GEP45570.1"/>
    <property type="molecule type" value="Genomic_DNA"/>
</dbReference>
<evidence type="ECO:0000313" key="1">
    <source>
        <dbReference type="EMBL" id="GEP45570.1"/>
    </source>
</evidence>
<dbReference type="RefSeq" id="WP_146854595.1">
    <property type="nucleotide sequence ID" value="NZ_BKAG01000053.1"/>
</dbReference>
<reference evidence="1 2" key="1">
    <citation type="submission" date="2019-07" db="EMBL/GenBank/DDBJ databases">
        <title>Whole genome shotgun sequence of Brevifollis gellanilyticus NBRC 108608.</title>
        <authorList>
            <person name="Hosoyama A."/>
            <person name="Uohara A."/>
            <person name="Ohji S."/>
            <person name="Ichikawa N."/>
        </authorList>
    </citation>
    <scope>NUCLEOTIDE SEQUENCE [LARGE SCALE GENOMIC DNA]</scope>
    <source>
        <strain evidence="1 2">NBRC 108608</strain>
    </source>
</reference>
<evidence type="ECO:0000313" key="2">
    <source>
        <dbReference type="Proteomes" id="UP000321577"/>
    </source>
</evidence>
<comment type="caution">
    <text evidence="1">The sequence shown here is derived from an EMBL/GenBank/DDBJ whole genome shotgun (WGS) entry which is preliminary data.</text>
</comment>
<proteinExistence type="predicted"/>
<gene>
    <name evidence="1" type="ORF">BGE01nite_48610</name>
</gene>
<protein>
    <submittedName>
        <fullName evidence="1">Uncharacterized protein</fullName>
    </submittedName>
</protein>
<name>A0A512MFQ3_9BACT</name>
<keyword evidence="2" id="KW-1185">Reference proteome</keyword>
<dbReference type="AlphaFoldDB" id="A0A512MFQ3"/>